<keyword evidence="1" id="KW-1133">Transmembrane helix</keyword>
<proteinExistence type="predicted"/>
<accession>A0ABS0FEK9</accession>
<dbReference type="Proteomes" id="UP000660070">
    <property type="component" value="Unassembled WGS sequence"/>
</dbReference>
<comment type="caution">
    <text evidence="2">The sequence shown here is derived from an EMBL/GenBank/DDBJ whole genome shotgun (WGS) entry which is preliminary data.</text>
</comment>
<keyword evidence="1" id="KW-0472">Membrane</keyword>
<dbReference type="RefSeq" id="WP_196080603.1">
    <property type="nucleotide sequence ID" value="NZ_JADPVI010000004.1"/>
</dbReference>
<evidence type="ECO:0000313" key="3">
    <source>
        <dbReference type="Proteomes" id="UP000660070"/>
    </source>
</evidence>
<gene>
    <name evidence="2" type="ORF">IV494_13285</name>
</gene>
<reference evidence="2 3" key="1">
    <citation type="submission" date="2020-11" db="EMBL/GenBank/DDBJ databases">
        <title>Kaistella gelatinilytica sp. nov., a flavobacterium isolated from Antarctic Soil.</title>
        <authorList>
            <person name="Li J."/>
        </authorList>
    </citation>
    <scope>NUCLEOTIDE SEQUENCE [LARGE SCALE GENOMIC DNA]</scope>
    <source>
        <strain evidence="2 3">G5-32</strain>
    </source>
</reference>
<organism evidence="2 3">
    <name type="scientific">Kaistella gelatinilytica</name>
    <dbReference type="NCBI Taxonomy" id="2787636"/>
    <lineage>
        <taxon>Bacteria</taxon>
        <taxon>Pseudomonadati</taxon>
        <taxon>Bacteroidota</taxon>
        <taxon>Flavobacteriia</taxon>
        <taxon>Flavobacteriales</taxon>
        <taxon>Weeksellaceae</taxon>
        <taxon>Chryseobacterium group</taxon>
        <taxon>Kaistella</taxon>
    </lineage>
</organism>
<protein>
    <submittedName>
        <fullName evidence="2">Uncharacterized protein</fullName>
    </submittedName>
</protein>
<keyword evidence="3" id="KW-1185">Reference proteome</keyword>
<evidence type="ECO:0000256" key="1">
    <source>
        <dbReference type="SAM" id="Phobius"/>
    </source>
</evidence>
<feature type="transmembrane region" description="Helical" evidence="1">
    <location>
        <begin position="12"/>
        <end position="29"/>
    </location>
</feature>
<keyword evidence="1" id="KW-0812">Transmembrane</keyword>
<evidence type="ECO:0000313" key="2">
    <source>
        <dbReference type="EMBL" id="MBF8458151.1"/>
    </source>
</evidence>
<sequence>MFKNFTKKRWTISGIIILLPLNFLAFYLIRQSIGITEALEHVDNQKAAEFLHQKVLIYNVFAAVVITLDFVFILTLLYFLFKIITNNFKNSNQ</sequence>
<dbReference type="EMBL" id="JADPVI010000004">
    <property type="protein sequence ID" value="MBF8458151.1"/>
    <property type="molecule type" value="Genomic_DNA"/>
</dbReference>
<feature type="transmembrane region" description="Helical" evidence="1">
    <location>
        <begin position="56"/>
        <end position="81"/>
    </location>
</feature>
<name>A0ABS0FEK9_9FLAO</name>